<accession>A0AAF1K9B9</accession>
<dbReference type="RefSeq" id="WP_111219672.1">
    <property type="nucleotide sequence ID" value="NZ_CP117255.1"/>
</dbReference>
<sequence length="191" mass="19586">MKINKFSRRFLAISFGAFAALSVVSSAYAYDVYRSVTADAFTHVVNWTPANFGVSAGPAIPPPPASLSFFHFANDGAAQHGLPAAQCFVKVHLAGTGAHPAVLANDTVGNAAVGIANASSLPFPWTITFDNAPAGHWNITKGAIVNLALMPVPSNATAGTVAALGFHNLANNPGNTYGVTVVNGTLANCHA</sequence>
<evidence type="ECO:0000313" key="2">
    <source>
        <dbReference type="EMBL" id="WFR95012.1"/>
    </source>
</evidence>
<proteinExistence type="predicted"/>
<protein>
    <submittedName>
        <fullName evidence="2">Uncharacterized protein</fullName>
    </submittedName>
</protein>
<organism evidence="2 3">
    <name type="scientific">Rhizobium tumorigenes</name>
    <dbReference type="NCBI Taxonomy" id="2041385"/>
    <lineage>
        <taxon>Bacteria</taxon>
        <taxon>Pseudomonadati</taxon>
        <taxon>Pseudomonadota</taxon>
        <taxon>Alphaproteobacteria</taxon>
        <taxon>Hyphomicrobiales</taxon>
        <taxon>Rhizobiaceae</taxon>
        <taxon>Rhizobium/Agrobacterium group</taxon>
        <taxon>Rhizobium</taxon>
    </lineage>
</organism>
<evidence type="ECO:0000256" key="1">
    <source>
        <dbReference type="SAM" id="SignalP"/>
    </source>
</evidence>
<feature type="chain" id="PRO_5042094477" evidence="1">
    <location>
        <begin position="30"/>
        <end position="191"/>
    </location>
</feature>
<reference evidence="2 3" key="1">
    <citation type="journal article" date="2018" name="Sci. Rep.">
        <title>Rhizobium tumorigenes sp. nov., a novel plant tumorigenic bacterium isolated from cane gall tumors on thornless blackberry.</title>
        <authorList>
            <person name="Kuzmanovi N."/>
            <person name="Smalla K."/>
            <person name="Gronow S."/>
            <person name="PuBawska J."/>
        </authorList>
    </citation>
    <scope>NUCLEOTIDE SEQUENCE [LARGE SCALE GENOMIC DNA]</scope>
    <source>
        <strain evidence="2 3">1078</strain>
    </source>
</reference>
<feature type="signal peptide" evidence="1">
    <location>
        <begin position="1"/>
        <end position="29"/>
    </location>
</feature>
<dbReference type="EMBL" id="CP117255">
    <property type="protein sequence ID" value="WFR95012.1"/>
    <property type="molecule type" value="Genomic_DNA"/>
</dbReference>
<evidence type="ECO:0000313" key="3">
    <source>
        <dbReference type="Proteomes" id="UP000249499"/>
    </source>
</evidence>
<dbReference type="KEGG" id="rtu:PR017_14555"/>
<dbReference type="Proteomes" id="UP000249499">
    <property type="component" value="Chromosome"/>
</dbReference>
<keyword evidence="1" id="KW-0732">Signal</keyword>
<reference evidence="3" key="2">
    <citation type="journal article" date="2023" name="MicrobiologyOpen">
        <title>Genomics of the tumorigenes clade of the family Rhizobiaceae and description of Rhizobium rhododendri sp. nov.</title>
        <authorList>
            <person name="Kuzmanovic N."/>
            <person name="diCenzo G.C."/>
            <person name="Bunk B."/>
            <person name="Sproeer C."/>
            <person name="Fruehling A."/>
            <person name="Neumann-Schaal M."/>
            <person name="Overmann J."/>
            <person name="Smalla K."/>
        </authorList>
    </citation>
    <scope>NUCLEOTIDE SEQUENCE [LARGE SCALE GENOMIC DNA]</scope>
    <source>
        <strain evidence="3">1078</strain>
    </source>
</reference>
<name>A0AAF1K9B9_9HYPH</name>
<gene>
    <name evidence="2" type="ORF">PR017_14555</name>
</gene>
<keyword evidence="3" id="KW-1185">Reference proteome</keyword>
<dbReference type="AlphaFoldDB" id="A0AAF1K9B9"/>